<organism evidence="2 3">
    <name type="scientific">Dendrobium catenatum</name>
    <dbReference type="NCBI Taxonomy" id="906689"/>
    <lineage>
        <taxon>Eukaryota</taxon>
        <taxon>Viridiplantae</taxon>
        <taxon>Streptophyta</taxon>
        <taxon>Embryophyta</taxon>
        <taxon>Tracheophyta</taxon>
        <taxon>Spermatophyta</taxon>
        <taxon>Magnoliopsida</taxon>
        <taxon>Liliopsida</taxon>
        <taxon>Asparagales</taxon>
        <taxon>Orchidaceae</taxon>
        <taxon>Epidendroideae</taxon>
        <taxon>Malaxideae</taxon>
        <taxon>Dendrobiinae</taxon>
        <taxon>Dendrobium</taxon>
    </lineage>
</organism>
<keyword evidence="1" id="KW-1133">Transmembrane helix</keyword>
<protein>
    <submittedName>
        <fullName evidence="2">Uncharacterized protein</fullName>
    </submittedName>
</protein>
<keyword evidence="1" id="KW-0812">Transmembrane</keyword>
<dbReference type="EMBL" id="KZ501872">
    <property type="protein sequence ID" value="PKU87561.1"/>
    <property type="molecule type" value="Genomic_DNA"/>
</dbReference>
<keyword evidence="3" id="KW-1185">Reference proteome</keyword>
<name>A0A2I0XI27_9ASPA</name>
<reference evidence="2 3" key="1">
    <citation type="journal article" date="2016" name="Sci. Rep.">
        <title>The Dendrobium catenatum Lindl. genome sequence provides insights into polysaccharide synthase, floral development and adaptive evolution.</title>
        <authorList>
            <person name="Zhang G.Q."/>
            <person name="Xu Q."/>
            <person name="Bian C."/>
            <person name="Tsai W.C."/>
            <person name="Yeh C.M."/>
            <person name="Liu K.W."/>
            <person name="Yoshida K."/>
            <person name="Zhang L.S."/>
            <person name="Chang S.B."/>
            <person name="Chen F."/>
            <person name="Shi Y."/>
            <person name="Su Y.Y."/>
            <person name="Zhang Y.Q."/>
            <person name="Chen L.J."/>
            <person name="Yin Y."/>
            <person name="Lin M."/>
            <person name="Huang H."/>
            <person name="Deng H."/>
            <person name="Wang Z.W."/>
            <person name="Zhu S.L."/>
            <person name="Zhao X."/>
            <person name="Deng C."/>
            <person name="Niu S.C."/>
            <person name="Huang J."/>
            <person name="Wang M."/>
            <person name="Liu G.H."/>
            <person name="Yang H.J."/>
            <person name="Xiao X.J."/>
            <person name="Hsiao Y.Y."/>
            <person name="Wu W.L."/>
            <person name="Chen Y.Y."/>
            <person name="Mitsuda N."/>
            <person name="Ohme-Takagi M."/>
            <person name="Luo Y.B."/>
            <person name="Van de Peer Y."/>
            <person name="Liu Z.J."/>
        </authorList>
    </citation>
    <scope>NUCLEOTIDE SEQUENCE [LARGE SCALE GENOMIC DNA]</scope>
    <source>
        <tissue evidence="2">The whole plant</tissue>
    </source>
</reference>
<proteinExistence type="predicted"/>
<reference evidence="2 3" key="2">
    <citation type="journal article" date="2017" name="Nature">
        <title>The Apostasia genome and the evolution of orchids.</title>
        <authorList>
            <person name="Zhang G.Q."/>
            <person name="Liu K.W."/>
            <person name="Li Z."/>
            <person name="Lohaus R."/>
            <person name="Hsiao Y.Y."/>
            <person name="Niu S.C."/>
            <person name="Wang J.Y."/>
            <person name="Lin Y.C."/>
            <person name="Xu Q."/>
            <person name="Chen L.J."/>
            <person name="Yoshida K."/>
            <person name="Fujiwara S."/>
            <person name="Wang Z.W."/>
            <person name="Zhang Y.Q."/>
            <person name="Mitsuda N."/>
            <person name="Wang M."/>
            <person name="Liu G.H."/>
            <person name="Pecoraro L."/>
            <person name="Huang H.X."/>
            <person name="Xiao X.J."/>
            <person name="Lin M."/>
            <person name="Wu X.Y."/>
            <person name="Wu W.L."/>
            <person name="Chen Y.Y."/>
            <person name="Chang S.B."/>
            <person name="Sakamoto S."/>
            <person name="Ohme-Takagi M."/>
            <person name="Yagi M."/>
            <person name="Zeng S.J."/>
            <person name="Shen C.Y."/>
            <person name="Yeh C.M."/>
            <person name="Luo Y.B."/>
            <person name="Tsai W.C."/>
            <person name="Van de Peer Y."/>
            <person name="Liu Z.J."/>
        </authorList>
    </citation>
    <scope>NUCLEOTIDE SEQUENCE [LARGE SCALE GENOMIC DNA]</scope>
    <source>
        <tissue evidence="2">The whole plant</tissue>
    </source>
</reference>
<evidence type="ECO:0000313" key="2">
    <source>
        <dbReference type="EMBL" id="PKU87561.1"/>
    </source>
</evidence>
<evidence type="ECO:0000313" key="3">
    <source>
        <dbReference type="Proteomes" id="UP000233837"/>
    </source>
</evidence>
<sequence length="85" mass="9214">MLCGGFCCFGGLWAMMWKGLAARFSLVATFGGTLPCLHLTGRSVQGFRVAGSLGRLLSPFLAADLDFFLILFVVSFCWGVGLWFP</sequence>
<feature type="transmembrane region" description="Helical" evidence="1">
    <location>
        <begin position="67"/>
        <end position="84"/>
    </location>
</feature>
<dbReference type="Proteomes" id="UP000233837">
    <property type="component" value="Unassembled WGS sequence"/>
</dbReference>
<keyword evidence="1" id="KW-0472">Membrane</keyword>
<evidence type="ECO:0000256" key="1">
    <source>
        <dbReference type="SAM" id="Phobius"/>
    </source>
</evidence>
<gene>
    <name evidence="2" type="ORF">MA16_Dca018092</name>
</gene>
<dbReference type="AlphaFoldDB" id="A0A2I0XI27"/>
<accession>A0A2I0XI27</accession>